<dbReference type="InterPro" id="IPR052909">
    <property type="entry name" value="Transposase_6_like"/>
</dbReference>
<keyword evidence="3" id="KW-1185">Reference proteome</keyword>
<dbReference type="Pfam" id="PF13340">
    <property type="entry name" value="DUF4096"/>
    <property type="match status" value="1"/>
</dbReference>
<dbReference type="EMBL" id="JAYMRV010000001">
    <property type="protein sequence ID" value="MEM5419793.1"/>
    <property type="molecule type" value="Genomic_DNA"/>
</dbReference>
<protein>
    <submittedName>
        <fullName evidence="2">Transposase</fullName>
    </submittedName>
</protein>
<gene>
    <name evidence="2" type="ORF">VSR73_01725</name>
</gene>
<dbReference type="PANTHER" id="PTHR46637:SF1">
    <property type="entry name" value="BLL5188 PROTEIN"/>
    <property type="match status" value="1"/>
</dbReference>
<feature type="domain" description="Insertion element IS402-like" evidence="1">
    <location>
        <begin position="7"/>
        <end position="83"/>
    </location>
</feature>
<dbReference type="PANTHER" id="PTHR46637">
    <property type="entry name" value="TIS1421-TRANSPOSASE PROTEIN A"/>
    <property type="match status" value="1"/>
</dbReference>
<accession>A0ABU9RIE5</accession>
<proteinExistence type="predicted"/>
<sequence>MTPHRDITDEEWQRVMLLLPELRPRTELRGRPLANTRSVLNGVLWVMYSGANWSAMPRRYPSYQTCHRRFKTWHYNGALKRVMGELFGEDGVRLCDTIETRMRKHASRAEKAARRQEAARNVPRNSPFVLVASASAQSQPFTCRFVYRHTA</sequence>
<evidence type="ECO:0000259" key="1">
    <source>
        <dbReference type="Pfam" id="PF13340"/>
    </source>
</evidence>
<dbReference type="RefSeq" id="WP_342945609.1">
    <property type="nucleotide sequence ID" value="NZ_JAYMRV010000001.1"/>
</dbReference>
<dbReference type="InterPro" id="IPR025161">
    <property type="entry name" value="IS402-like_dom"/>
</dbReference>
<organism evidence="2 3">
    <name type="scientific">Paraburkholderia ferrariae</name>
    <dbReference type="NCBI Taxonomy" id="386056"/>
    <lineage>
        <taxon>Bacteria</taxon>
        <taxon>Pseudomonadati</taxon>
        <taxon>Pseudomonadota</taxon>
        <taxon>Betaproteobacteria</taxon>
        <taxon>Burkholderiales</taxon>
        <taxon>Burkholderiaceae</taxon>
        <taxon>Paraburkholderia</taxon>
    </lineage>
</organism>
<reference evidence="2 3" key="1">
    <citation type="submission" date="2024-01" db="EMBL/GenBank/DDBJ databases">
        <title>The diversity of rhizobia nodulating Mimosa spp. in eleven states of Brazil covering several biomes is determined by host plant, location, and edaphic factors.</title>
        <authorList>
            <person name="Rouws L."/>
            <person name="Barauna A."/>
            <person name="Beukes C."/>
            <person name="De Faria S.M."/>
            <person name="Gross E."/>
            <person name="Dos Reis Junior F.B."/>
            <person name="Simon M."/>
            <person name="Maluk M."/>
            <person name="Odee D.W."/>
            <person name="Kenicer G."/>
            <person name="Young J.P.W."/>
            <person name="Reis V.M."/>
            <person name="Zilli J."/>
            <person name="James E.K."/>
        </authorList>
    </citation>
    <scope>NUCLEOTIDE SEQUENCE [LARGE SCALE GENOMIC DNA]</scope>
    <source>
        <strain evidence="2 3">JPY167</strain>
    </source>
</reference>
<dbReference type="Proteomes" id="UP001489897">
    <property type="component" value="Unassembled WGS sequence"/>
</dbReference>
<name>A0ABU9RIE5_9BURK</name>
<comment type="caution">
    <text evidence="2">The sequence shown here is derived from an EMBL/GenBank/DDBJ whole genome shotgun (WGS) entry which is preliminary data.</text>
</comment>
<evidence type="ECO:0000313" key="2">
    <source>
        <dbReference type="EMBL" id="MEM5419793.1"/>
    </source>
</evidence>
<evidence type="ECO:0000313" key="3">
    <source>
        <dbReference type="Proteomes" id="UP001489897"/>
    </source>
</evidence>